<dbReference type="SUPFAM" id="SSF55166">
    <property type="entry name" value="Hedgehog/DD-peptidase"/>
    <property type="match status" value="1"/>
</dbReference>
<evidence type="ECO:0000313" key="1">
    <source>
        <dbReference type="EMBL" id="AQZ97343.1"/>
    </source>
</evidence>
<evidence type="ECO:0000313" key="2">
    <source>
        <dbReference type="Proteomes" id="UP000242792"/>
    </source>
</evidence>
<dbReference type="RefSeq" id="WP_080025150.1">
    <property type="nucleotide sequence ID" value="NZ_CAUCIF010000017.1"/>
</dbReference>
<sequence length="185" mass="20418">MKVSGYRRAQASLYTGSMIIKSWKQSVCIGLGMAWGLAAAVHAESSPLPEMTEASERAFECESLLTVSHARGSLQLLKVWLHSQGMHLVLQGCPFVRVAEAQMAQVLDIRVEVLDSEIAARYVRGPLADGEPVDMGDVHLGEPEPEDDISPDVAFNRQWLAAVMQRYGWRVVPGQWWAFVPAASR</sequence>
<accession>A0A1V0BBL8</accession>
<gene>
    <name evidence="1" type="ORF">B5M06_02740</name>
</gene>
<reference evidence="1 2" key="1">
    <citation type="submission" date="2017-03" db="EMBL/GenBank/DDBJ databases">
        <title>Rapid Whole Genome Sequencing of Comamonas kerstersii Causing Continuous ambulatory Peritoneal Dialysis-Associated Peritonitis.</title>
        <authorList>
            <person name="Zheng B."/>
        </authorList>
    </citation>
    <scope>NUCLEOTIDE SEQUENCE [LARGE SCALE GENOMIC DNA]</scope>
    <source>
        <strain evidence="1 2">8943</strain>
    </source>
</reference>
<protein>
    <recommendedName>
        <fullName evidence="3">D-alanyl-D-alanine dipeptidase</fullName>
    </recommendedName>
</protein>
<evidence type="ECO:0008006" key="3">
    <source>
        <dbReference type="Google" id="ProtNLM"/>
    </source>
</evidence>
<organism evidence="1 2">
    <name type="scientific">Comamonas kerstersii</name>
    <dbReference type="NCBI Taxonomy" id="225992"/>
    <lineage>
        <taxon>Bacteria</taxon>
        <taxon>Pseudomonadati</taxon>
        <taxon>Pseudomonadota</taxon>
        <taxon>Betaproteobacteria</taxon>
        <taxon>Burkholderiales</taxon>
        <taxon>Comamonadaceae</taxon>
        <taxon>Comamonas</taxon>
    </lineage>
</organism>
<dbReference type="InterPro" id="IPR009045">
    <property type="entry name" value="Zn_M74/Hedgehog-like"/>
</dbReference>
<dbReference type="Proteomes" id="UP000242792">
    <property type="component" value="Chromosome"/>
</dbReference>
<dbReference type="AlphaFoldDB" id="A0A1V0BBL8"/>
<dbReference type="KEGG" id="cke:B5M06_02740"/>
<name>A0A1V0BBL8_9BURK</name>
<proteinExistence type="predicted"/>
<dbReference type="EMBL" id="CP020121">
    <property type="protein sequence ID" value="AQZ97343.1"/>
    <property type="molecule type" value="Genomic_DNA"/>
</dbReference>